<feature type="region of interest" description="Disordered" evidence="1">
    <location>
        <begin position="21"/>
        <end position="76"/>
    </location>
</feature>
<feature type="compositionally biased region" description="Basic and acidic residues" evidence="1">
    <location>
        <begin position="30"/>
        <end position="47"/>
    </location>
</feature>
<protein>
    <submittedName>
        <fullName evidence="2">Uncharacterized protein</fullName>
    </submittedName>
</protein>
<gene>
    <name evidence="2" type="ORF">ACG02S_14730</name>
</gene>
<reference evidence="2 3" key="1">
    <citation type="submission" date="2024-09" db="EMBL/GenBank/DDBJ databases">
        <title>Novel species of the genus Pelomonas and Roseateles isolated from streams.</title>
        <authorList>
            <person name="Lu H."/>
        </authorList>
    </citation>
    <scope>NUCLEOTIDE SEQUENCE [LARGE SCALE GENOMIC DNA]</scope>
    <source>
        <strain evidence="2 3">DC23W</strain>
    </source>
</reference>
<dbReference type="RefSeq" id="WP_394471222.1">
    <property type="nucleotide sequence ID" value="NZ_JBIGHY010000005.1"/>
</dbReference>
<comment type="caution">
    <text evidence="2">The sequence shown here is derived from an EMBL/GenBank/DDBJ whole genome shotgun (WGS) entry which is preliminary data.</text>
</comment>
<name>A0ABW7ENT0_9BURK</name>
<dbReference type="Proteomes" id="UP001606300">
    <property type="component" value="Unassembled WGS sequence"/>
</dbReference>
<feature type="compositionally biased region" description="Basic residues" evidence="1">
    <location>
        <begin position="67"/>
        <end position="76"/>
    </location>
</feature>
<sequence length="76" mass="8277">MIKHVIALVAASGLAAKLVKHLSQRHQTRRSHEEGHRHHEEVSRWEAEGGNLPPAPPKRAGAPRGRNTAKKARAAG</sequence>
<evidence type="ECO:0000256" key="1">
    <source>
        <dbReference type="SAM" id="MobiDB-lite"/>
    </source>
</evidence>
<proteinExistence type="predicted"/>
<keyword evidence="3" id="KW-1185">Reference proteome</keyword>
<organism evidence="2 3">
    <name type="scientific">Pelomonas dachongensis</name>
    <dbReference type="NCBI Taxonomy" id="3299029"/>
    <lineage>
        <taxon>Bacteria</taxon>
        <taxon>Pseudomonadati</taxon>
        <taxon>Pseudomonadota</taxon>
        <taxon>Betaproteobacteria</taxon>
        <taxon>Burkholderiales</taxon>
        <taxon>Sphaerotilaceae</taxon>
        <taxon>Roseateles</taxon>
    </lineage>
</organism>
<evidence type="ECO:0000313" key="3">
    <source>
        <dbReference type="Proteomes" id="UP001606300"/>
    </source>
</evidence>
<evidence type="ECO:0000313" key="2">
    <source>
        <dbReference type="EMBL" id="MFG6415151.1"/>
    </source>
</evidence>
<accession>A0ABW7ENT0</accession>
<dbReference type="EMBL" id="JBIGHY010000005">
    <property type="protein sequence ID" value="MFG6415151.1"/>
    <property type="molecule type" value="Genomic_DNA"/>
</dbReference>